<dbReference type="Pfam" id="PF22725">
    <property type="entry name" value="GFO_IDH_MocA_C3"/>
    <property type="match status" value="1"/>
</dbReference>
<dbReference type="EC" id="1.1.1.18" evidence="5"/>
<dbReference type="Gene3D" id="3.30.360.10">
    <property type="entry name" value="Dihydrodipicolinate Reductase, domain 2"/>
    <property type="match status" value="1"/>
</dbReference>
<dbReference type="InterPro" id="IPR055170">
    <property type="entry name" value="GFO_IDH_MocA-like_dom"/>
</dbReference>
<evidence type="ECO:0000256" key="2">
    <source>
        <dbReference type="ARBA" id="ARBA00023002"/>
    </source>
</evidence>
<reference evidence="5 6" key="1">
    <citation type="submission" date="2020-05" db="EMBL/GenBank/DDBJ databases">
        <title>Gimesia benthica sp. nov., a novel planctomycete isolated from a deep-sea water sample of the Northwest Indian Ocean.</title>
        <authorList>
            <person name="Wang J."/>
            <person name="Ruan C."/>
            <person name="Song L."/>
            <person name="Zhu Y."/>
            <person name="Li A."/>
            <person name="Zheng X."/>
            <person name="Wang L."/>
            <person name="Lu Z."/>
            <person name="Huang Y."/>
            <person name="Du W."/>
            <person name="Zhou Y."/>
            <person name="Huang L."/>
            <person name="Dai X."/>
        </authorList>
    </citation>
    <scope>NUCLEOTIDE SEQUENCE [LARGE SCALE GENOMIC DNA]</scope>
    <source>
        <strain evidence="5 6">YYQ-30</strain>
    </source>
</reference>
<evidence type="ECO:0000256" key="1">
    <source>
        <dbReference type="ARBA" id="ARBA00010928"/>
    </source>
</evidence>
<dbReference type="InterPro" id="IPR030827">
    <property type="entry name" value="Myo_inos_IolG"/>
</dbReference>
<comment type="caution">
    <text evidence="5">The sequence shown here is derived from an EMBL/GenBank/DDBJ whole genome shotgun (WGS) entry which is preliminary data.</text>
</comment>
<evidence type="ECO:0000313" key="6">
    <source>
        <dbReference type="Proteomes" id="UP000572377"/>
    </source>
</evidence>
<feature type="domain" description="Gfo/Idh/MocA-like oxidoreductase N-terminal" evidence="3">
    <location>
        <begin position="4"/>
        <end position="120"/>
    </location>
</feature>
<dbReference type="SUPFAM" id="SSF55347">
    <property type="entry name" value="Glyceraldehyde-3-phosphate dehydrogenase-like, C-terminal domain"/>
    <property type="match status" value="1"/>
</dbReference>
<dbReference type="RefSeq" id="WP_171326989.1">
    <property type="nucleotide sequence ID" value="NZ_JABFBC010000006.1"/>
</dbReference>
<organism evidence="5 6">
    <name type="scientific">Halovulum dunhuangense</name>
    <dbReference type="NCBI Taxonomy" id="1505036"/>
    <lineage>
        <taxon>Bacteria</taxon>
        <taxon>Pseudomonadati</taxon>
        <taxon>Pseudomonadota</taxon>
        <taxon>Alphaproteobacteria</taxon>
        <taxon>Rhodobacterales</taxon>
        <taxon>Paracoccaceae</taxon>
        <taxon>Halovulum</taxon>
    </lineage>
</organism>
<name>A0A849L6H5_9RHOB</name>
<comment type="similarity">
    <text evidence="1">Belongs to the Gfo/Idh/MocA family.</text>
</comment>
<sequence>MKGISVFGSGRMGEIFAGNVAAHPGARLVSVMNPNIASARKLTDRFGGRPVGTPEEALADPEVEAVIISTPTTTHLEYIEAAAAAGKPILCEKPLDLNLERTDRCLEVLEKHPVPFMLGFNRRFDPQISALQRAVRSGEIGTLTFLMSTSREPAPPPISYVRTSGGYFADATIHDIDLICWIAGERPVEVFATGSCMVDPEIGALGDIDTAMTVMKMPSGALAHVNNCRRNVYGFDQRLEAFGSEGMIQTANQRDDDLIRWTSQQTDAKAPLKHFFLERYEASFRQELQEFLDALTEGRPPSATAEHGRTALAIALACEESRRQGRAIKPHY</sequence>
<dbReference type="Pfam" id="PF01408">
    <property type="entry name" value="GFO_IDH_MocA"/>
    <property type="match status" value="1"/>
</dbReference>
<evidence type="ECO:0000313" key="5">
    <source>
        <dbReference type="EMBL" id="NNU82128.1"/>
    </source>
</evidence>
<dbReference type="PANTHER" id="PTHR42840">
    <property type="entry name" value="NAD(P)-BINDING ROSSMANN-FOLD SUPERFAMILY PROTEIN-RELATED"/>
    <property type="match status" value="1"/>
</dbReference>
<dbReference type="InterPro" id="IPR000683">
    <property type="entry name" value="Gfo/Idh/MocA-like_OxRdtase_N"/>
</dbReference>
<keyword evidence="6" id="KW-1185">Reference proteome</keyword>
<dbReference type="SUPFAM" id="SSF51735">
    <property type="entry name" value="NAD(P)-binding Rossmann-fold domains"/>
    <property type="match status" value="1"/>
</dbReference>
<dbReference type="Proteomes" id="UP000572377">
    <property type="component" value="Unassembled WGS sequence"/>
</dbReference>
<dbReference type="EMBL" id="JABFBC010000006">
    <property type="protein sequence ID" value="NNU82128.1"/>
    <property type="molecule type" value="Genomic_DNA"/>
</dbReference>
<dbReference type="GO" id="GO:0000166">
    <property type="term" value="F:nucleotide binding"/>
    <property type="evidence" value="ECO:0007669"/>
    <property type="project" value="InterPro"/>
</dbReference>
<dbReference type="InterPro" id="IPR036291">
    <property type="entry name" value="NAD(P)-bd_dom_sf"/>
</dbReference>
<evidence type="ECO:0000259" key="3">
    <source>
        <dbReference type="Pfam" id="PF01408"/>
    </source>
</evidence>
<dbReference type="PANTHER" id="PTHR42840:SF3">
    <property type="entry name" value="BINDING ROSSMANN FOLD OXIDOREDUCTASE, PUTATIVE (AFU_ORTHOLOGUE AFUA_2G10240)-RELATED"/>
    <property type="match status" value="1"/>
</dbReference>
<dbReference type="GO" id="GO:0050112">
    <property type="term" value="F:inositol 2-dehydrogenase (NAD+) activity"/>
    <property type="evidence" value="ECO:0007669"/>
    <property type="project" value="UniProtKB-EC"/>
</dbReference>
<dbReference type="NCBIfam" id="TIGR04380">
    <property type="entry name" value="myo_inos_iolG"/>
    <property type="match status" value="1"/>
</dbReference>
<proteinExistence type="inferred from homology"/>
<dbReference type="Gene3D" id="3.40.50.720">
    <property type="entry name" value="NAD(P)-binding Rossmann-like Domain"/>
    <property type="match status" value="1"/>
</dbReference>
<feature type="domain" description="GFO/IDH/MocA-like oxidoreductase" evidence="4">
    <location>
        <begin position="130"/>
        <end position="248"/>
    </location>
</feature>
<dbReference type="AlphaFoldDB" id="A0A849L6H5"/>
<protein>
    <submittedName>
        <fullName evidence="5">Inositol 2-dehydrogenase</fullName>
        <ecNumber evidence="5">1.1.1.18</ecNumber>
    </submittedName>
</protein>
<accession>A0A849L6H5</accession>
<gene>
    <name evidence="5" type="primary">iolG</name>
    <name evidence="5" type="ORF">HMH01_16955</name>
</gene>
<evidence type="ECO:0000259" key="4">
    <source>
        <dbReference type="Pfam" id="PF22725"/>
    </source>
</evidence>
<keyword evidence="2 5" id="KW-0560">Oxidoreductase</keyword>